<organism evidence="1 2">
    <name type="scientific">Neurospora tetrasperma (strain FGSC 2508 / ATCC MYA-4615 / P0657)</name>
    <dbReference type="NCBI Taxonomy" id="510951"/>
    <lineage>
        <taxon>Eukaryota</taxon>
        <taxon>Fungi</taxon>
        <taxon>Dikarya</taxon>
        <taxon>Ascomycota</taxon>
        <taxon>Pezizomycotina</taxon>
        <taxon>Sordariomycetes</taxon>
        <taxon>Sordariomycetidae</taxon>
        <taxon>Sordariales</taxon>
        <taxon>Sordariaceae</taxon>
        <taxon>Neurospora</taxon>
    </lineage>
</organism>
<name>F8MDM5_NEUT8</name>
<dbReference type="AlphaFoldDB" id="F8MDM5"/>
<dbReference type="EMBL" id="GL891302">
    <property type="protein sequence ID" value="EGO60663.1"/>
    <property type="molecule type" value="Genomic_DNA"/>
</dbReference>
<keyword evidence="2" id="KW-1185">Reference proteome</keyword>
<gene>
    <name evidence="1" type="ORF">NEUTE1DRAFT_134680</name>
</gene>
<accession>F8MDM5</accession>
<protein>
    <submittedName>
        <fullName evidence="1">Uncharacterized protein</fullName>
    </submittedName>
</protein>
<dbReference type="GeneID" id="20825841"/>
<evidence type="ECO:0000313" key="2">
    <source>
        <dbReference type="Proteomes" id="UP000008065"/>
    </source>
</evidence>
<dbReference type="HOGENOM" id="CLU_1611255_0_0_1"/>
<proteinExistence type="predicted"/>
<dbReference type="KEGG" id="nte:NEUTE1DRAFT134680"/>
<sequence>MQQMRSASLLWSPAASALSMRSLESGHLTKQTNLASNGLGEFTVGASESVSWVYSVALRMNWMSPTASKRCRCHGPLENTIFPSDRQKNAPLISPVRCMLSSQGGITLTVLLHFTSSIAIAFGKPFGKELAATPIPVDRQTRAVLAGRLQPEKNLIGYPAQPAASPTISDRRPHSAAPCSRCRNLPVIIGPDQR</sequence>
<dbReference type="Proteomes" id="UP000008065">
    <property type="component" value="Unassembled WGS sequence"/>
</dbReference>
<evidence type="ECO:0000313" key="1">
    <source>
        <dbReference type="EMBL" id="EGO60663.1"/>
    </source>
</evidence>
<dbReference type="VEuPathDB" id="FungiDB:NEUTE1DRAFT_134680"/>
<dbReference type="RefSeq" id="XP_009847898.1">
    <property type="nucleotide sequence ID" value="XM_009849596.1"/>
</dbReference>
<reference evidence="2" key="1">
    <citation type="journal article" date="2011" name="Genetics">
        <title>Massive changes in genome architecture accompany the transition to self-fertility in the filamentous fungus Neurospora tetrasperma.</title>
        <authorList>
            <person name="Ellison C.E."/>
            <person name="Stajich J.E."/>
            <person name="Jacobson D.J."/>
            <person name="Natvig D.O."/>
            <person name="Lapidus A."/>
            <person name="Foster B."/>
            <person name="Aerts A."/>
            <person name="Riley R."/>
            <person name="Lindquist E.A."/>
            <person name="Grigoriev I.V."/>
            <person name="Taylor J.W."/>
        </authorList>
    </citation>
    <scope>NUCLEOTIDE SEQUENCE [LARGE SCALE GENOMIC DNA]</scope>
    <source>
        <strain evidence="2">FGSC 2508 / P0657</strain>
    </source>
</reference>